<dbReference type="InterPro" id="IPR039421">
    <property type="entry name" value="Type_1_exporter"/>
</dbReference>
<dbReference type="PANTHER" id="PTHR43394">
    <property type="entry name" value="ATP-DEPENDENT PERMEASE MDL1, MITOCHONDRIAL"/>
    <property type="match status" value="1"/>
</dbReference>
<dbReference type="SUPFAM" id="SSF52540">
    <property type="entry name" value="P-loop containing nucleoside triphosphate hydrolases"/>
    <property type="match status" value="1"/>
</dbReference>
<comment type="caution">
    <text evidence="1">The sequence shown here is derived from an EMBL/GenBank/DDBJ whole genome shotgun (WGS) entry which is preliminary data.</text>
</comment>
<dbReference type="InterPro" id="IPR027417">
    <property type="entry name" value="P-loop_NTPase"/>
</dbReference>
<dbReference type="EMBL" id="WHNY01000082">
    <property type="protein sequence ID" value="NOU68887.1"/>
    <property type="molecule type" value="Genomic_DNA"/>
</dbReference>
<evidence type="ECO:0000313" key="1">
    <source>
        <dbReference type="EMBL" id="NOU68887.1"/>
    </source>
</evidence>
<sequence length="85" mass="9668">MSTILKDRTTLIIAHRLSTIRHADRILVLGQGVIAESGTHEQLILEKGLYYMLVSQPLEYAELKMRLFVTELTSKELFYDSPASC</sequence>
<proteinExistence type="predicted"/>
<name>A0ABX1XK42_9BACL</name>
<organism evidence="1 2">
    <name type="scientific">Paenibacillus plantarum</name>
    <dbReference type="NCBI Taxonomy" id="2654975"/>
    <lineage>
        <taxon>Bacteria</taxon>
        <taxon>Bacillati</taxon>
        <taxon>Bacillota</taxon>
        <taxon>Bacilli</taxon>
        <taxon>Bacillales</taxon>
        <taxon>Paenibacillaceae</taxon>
        <taxon>Paenibacillus</taxon>
    </lineage>
</organism>
<reference evidence="1 2" key="1">
    <citation type="submission" date="2019-10" db="EMBL/GenBank/DDBJ databases">
        <title>Description of Paenibacillus humi sp. nov.</title>
        <authorList>
            <person name="Carlier A."/>
            <person name="Qi S."/>
        </authorList>
    </citation>
    <scope>NUCLEOTIDE SEQUENCE [LARGE SCALE GENOMIC DNA]</scope>
    <source>
        <strain evidence="1 2">LMG 31461</strain>
    </source>
</reference>
<dbReference type="Proteomes" id="UP000653578">
    <property type="component" value="Unassembled WGS sequence"/>
</dbReference>
<evidence type="ECO:0000313" key="2">
    <source>
        <dbReference type="Proteomes" id="UP000653578"/>
    </source>
</evidence>
<keyword evidence="2" id="KW-1185">Reference proteome</keyword>
<dbReference type="Gene3D" id="3.40.50.300">
    <property type="entry name" value="P-loop containing nucleotide triphosphate hydrolases"/>
    <property type="match status" value="1"/>
</dbReference>
<dbReference type="RefSeq" id="WP_171636563.1">
    <property type="nucleotide sequence ID" value="NZ_WHNY01000082.1"/>
</dbReference>
<accession>A0ABX1XK42</accession>
<protein>
    <submittedName>
        <fullName evidence="1">Uncharacterized protein</fullName>
    </submittedName>
</protein>
<gene>
    <name evidence="1" type="ORF">GC096_33250</name>
</gene>
<dbReference type="PANTHER" id="PTHR43394:SF1">
    <property type="entry name" value="ATP-BINDING CASSETTE SUB-FAMILY B MEMBER 10, MITOCHONDRIAL"/>
    <property type="match status" value="1"/>
</dbReference>